<comment type="cofactor">
    <cofactor evidence="10">
        <name>K(+)</name>
        <dbReference type="ChEBI" id="CHEBI:29103"/>
    </cofactor>
    <text evidence="10">Binds 1 potassium ion per subunit.</text>
</comment>
<dbReference type="GO" id="GO:0046872">
    <property type="term" value="F:metal ion binding"/>
    <property type="evidence" value="ECO:0007669"/>
    <property type="project" value="UniProtKB-KW"/>
</dbReference>
<evidence type="ECO:0000256" key="3">
    <source>
        <dbReference type="ARBA" id="ARBA00012228"/>
    </source>
</evidence>
<sequence length="244" mass="26955">MPFSVLQAAKAAALDKELMSTCGYSIDQLMELAGLSVAQSVYKSYPPKTNPNCVVLCGPGNNGGDGLVAARHLKLFGYKQLKVYYPRPSKKPLFLNLEKQLAQFKIEVISKDDDQFSELNRELETSDIVIDALFGFSFHAPMRAPFDGVLANMLKAQEKGKKVVAVDIPSGWDVNEGPNNVQVAKYQPDVLISLTAPKPAALKLKKEARHFWGGRFISEDIAKRWGIEIPDYPGVDEVVEVENN</sequence>
<evidence type="ECO:0000256" key="1">
    <source>
        <dbReference type="ARBA" id="ARBA00000013"/>
    </source>
</evidence>
<keyword evidence="13" id="KW-1185">Reference proteome</keyword>
<keyword evidence="8 10" id="KW-0520">NAD</keyword>
<comment type="catalytic activity">
    <reaction evidence="2 10">
        <text>(6R)-NADPHX = (6S)-NADPHX</text>
        <dbReference type="Rhea" id="RHEA:32227"/>
        <dbReference type="ChEBI" id="CHEBI:64076"/>
        <dbReference type="ChEBI" id="CHEBI:64077"/>
        <dbReference type="EC" id="5.1.99.6"/>
    </reaction>
</comment>
<evidence type="ECO:0000256" key="10">
    <source>
        <dbReference type="HAMAP-Rule" id="MF_03159"/>
    </source>
</evidence>
<dbReference type="GO" id="GO:0052856">
    <property type="term" value="F:NAD(P)HX epimerase activity"/>
    <property type="evidence" value="ECO:0007669"/>
    <property type="project" value="UniProtKB-UniRule"/>
</dbReference>
<dbReference type="GO" id="GO:0005739">
    <property type="term" value="C:mitochondrion"/>
    <property type="evidence" value="ECO:0007669"/>
    <property type="project" value="UniProtKB-SubCell"/>
</dbReference>
<dbReference type="Pfam" id="PF03853">
    <property type="entry name" value="YjeF_N"/>
    <property type="match status" value="1"/>
</dbReference>
<feature type="binding site" evidence="10">
    <location>
        <begin position="135"/>
        <end position="141"/>
    </location>
    <ligand>
        <name>(6S)-NADPHX</name>
        <dbReference type="ChEBI" id="CHEBI:64076"/>
    </ligand>
</feature>
<feature type="binding site" evidence="10">
    <location>
        <position position="167"/>
    </location>
    <ligand>
        <name>(6S)-NADPHX</name>
        <dbReference type="ChEBI" id="CHEBI:64076"/>
    </ligand>
</feature>
<evidence type="ECO:0000256" key="7">
    <source>
        <dbReference type="ARBA" id="ARBA00022958"/>
    </source>
</evidence>
<dbReference type="SUPFAM" id="SSF64153">
    <property type="entry name" value="YjeF N-terminal domain-like"/>
    <property type="match status" value="1"/>
</dbReference>
<proteinExistence type="inferred from homology"/>
<reference evidence="12 13" key="1">
    <citation type="submission" date="2019-07" db="EMBL/GenBank/DDBJ databases">
        <authorList>
            <person name="Friedrich A."/>
            <person name="Schacherer J."/>
        </authorList>
    </citation>
    <scope>NUCLEOTIDE SEQUENCE [LARGE SCALE GENOMIC DNA]</scope>
</reference>
<evidence type="ECO:0000256" key="4">
    <source>
        <dbReference type="ARBA" id="ARBA00022723"/>
    </source>
</evidence>
<dbReference type="PANTHER" id="PTHR13232">
    <property type="entry name" value="NAD(P)H-HYDRATE EPIMERASE"/>
    <property type="match status" value="1"/>
</dbReference>
<gene>
    <name evidence="12" type="ORF">DEBR0S2_04632G</name>
</gene>
<dbReference type="PROSITE" id="PS51385">
    <property type="entry name" value="YJEF_N"/>
    <property type="match status" value="1"/>
</dbReference>
<keyword evidence="10" id="KW-0963">Cytoplasm</keyword>
<dbReference type="Proteomes" id="UP000478008">
    <property type="component" value="Unassembled WGS sequence"/>
</dbReference>
<dbReference type="InterPro" id="IPR036652">
    <property type="entry name" value="YjeF_N_dom_sf"/>
</dbReference>
<comment type="caution">
    <text evidence="10">Lacks conserved residue(s) required for the propagation of feature annotation.</text>
</comment>
<keyword evidence="5 10" id="KW-0547">Nucleotide-binding</keyword>
<comment type="similarity">
    <text evidence="10">Belongs to the NnrE/AIBP family.</text>
</comment>
<dbReference type="InterPro" id="IPR032976">
    <property type="entry name" value="YJEFN_prot_NAXE-like"/>
</dbReference>
<feature type="domain" description="YjeF N-terminal" evidence="11">
    <location>
        <begin position="11"/>
        <end position="229"/>
    </location>
</feature>
<keyword evidence="6" id="KW-0521">NADP</keyword>
<accession>A0A7D9GYH6</accession>
<feature type="binding site" evidence="10">
    <location>
        <position position="131"/>
    </location>
    <ligand>
        <name>K(+)</name>
        <dbReference type="ChEBI" id="CHEBI:29103"/>
    </ligand>
</feature>
<dbReference type="Gene3D" id="3.40.50.10260">
    <property type="entry name" value="YjeF N-terminal domain"/>
    <property type="match status" value="1"/>
</dbReference>
<evidence type="ECO:0000256" key="5">
    <source>
        <dbReference type="ARBA" id="ARBA00022741"/>
    </source>
</evidence>
<evidence type="ECO:0000256" key="6">
    <source>
        <dbReference type="ARBA" id="ARBA00022857"/>
    </source>
</evidence>
<evidence type="ECO:0000313" key="12">
    <source>
        <dbReference type="EMBL" id="VUG17341.1"/>
    </source>
</evidence>
<comment type="catalytic activity">
    <reaction evidence="1 10">
        <text>(6R)-NADHX = (6S)-NADHX</text>
        <dbReference type="Rhea" id="RHEA:32215"/>
        <dbReference type="ChEBI" id="CHEBI:64074"/>
        <dbReference type="ChEBI" id="CHEBI:64075"/>
        <dbReference type="EC" id="5.1.99.6"/>
    </reaction>
</comment>
<dbReference type="NCBIfam" id="TIGR00197">
    <property type="entry name" value="yjeF_nterm"/>
    <property type="match status" value="1"/>
</dbReference>
<dbReference type="EMBL" id="CABFWN010000002">
    <property type="protein sequence ID" value="VUG17341.1"/>
    <property type="molecule type" value="Genomic_DNA"/>
</dbReference>
<dbReference type="GO" id="GO:0000166">
    <property type="term" value="F:nucleotide binding"/>
    <property type="evidence" value="ECO:0007669"/>
    <property type="project" value="UniProtKB-KW"/>
</dbReference>
<evidence type="ECO:0000313" key="13">
    <source>
        <dbReference type="Proteomes" id="UP000478008"/>
    </source>
</evidence>
<evidence type="ECO:0000256" key="9">
    <source>
        <dbReference type="ARBA" id="ARBA00023235"/>
    </source>
</evidence>
<dbReference type="InterPro" id="IPR004443">
    <property type="entry name" value="YjeF_N_dom"/>
</dbReference>
<evidence type="ECO:0000259" key="11">
    <source>
        <dbReference type="PROSITE" id="PS51385"/>
    </source>
</evidence>
<keyword evidence="4 10" id="KW-0479">Metal-binding</keyword>
<feature type="binding site" evidence="10">
    <location>
        <begin position="61"/>
        <end position="65"/>
    </location>
    <ligand>
        <name>(6S)-NADPHX</name>
        <dbReference type="ChEBI" id="CHEBI:64076"/>
    </ligand>
</feature>
<organism evidence="12 13">
    <name type="scientific">Dekkera bruxellensis</name>
    <name type="common">Brettanomyces custersii</name>
    <dbReference type="NCBI Taxonomy" id="5007"/>
    <lineage>
        <taxon>Eukaryota</taxon>
        <taxon>Fungi</taxon>
        <taxon>Dikarya</taxon>
        <taxon>Ascomycota</taxon>
        <taxon>Saccharomycotina</taxon>
        <taxon>Pichiomycetes</taxon>
        <taxon>Pichiales</taxon>
        <taxon>Pichiaceae</taxon>
        <taxon>Brettanomyces</taxon>
    </lineage>
</organism>
<dbReference type="PANTHER" id="PTHR13232:SF10">
    <property type="entry name" value="NAD(P)H-HYDRATE EPIMERASE"/>
    <property type="match status" value="1"/>
</dbReference>
<name>A0A7D9GYH6_DEKBR</name>
<keyword evidence="10" id="KW-0496">Mitochondrion</keyword>
<protein>
    <recommendedName>
        <fullName evidence="3 10">NAD(P)H-hydrate epimerase</fullName>
        <ecNumber evidence="3 10">5.1.99.6</ecNumber>
    </recommendedName>
    <alternativeName>
        <fullName evidence="10">NAD(P)HX epimerase</fullName>
    </alternativeName>
</protein>
<feature type="binding site" evidence="10">
    <location>
        <position position="62"/>
    </location>
    <ligand>
        <name>K(+)</name>
        <dbReference type="ChEBI" id="CHEBI:29103"/>
    </ligand>
</feature>
<evidence type="ECO:0000256" key="8">
    <source>
        <dbReference type="ARBA" id="ARBA00023027"/>
    </source>
</evidence>
<dbReference type="EC" id="5.1.99.6" evidence="3 10"/>
<evidence type="ECO:0000256" key="2">
    <source>
        <dbReference type="ARBA" id="ARBA00000909"/>
    </source>
</evidence>
<dbReference type="HAMAP" id="MF_01966">
    <property type="entry name" value="NADHX_epimerase"/>
    <property type="match status" value="1"/>
</dbReference>
<keyword evidence="9 10" id="KW-0413">Isomerase</keyword>
<dbReference type="AlphaFoldDB" id="A0A7D9GYH6"/>
<comment type="subcellular location">
    <subcellularLocation>
        <location evidence="10">Cytoplasm</location>
    </subcellularLocation>
    <subcellularLocation>
        <location evidence="10">Mitochondrion</location>
    </subcellularLocation>
</comment>
<comment type="function">
    <text evidence="10">Catalyzes the epimerization of the S- and R-forms of NAD(P)HX, a damaged form of NAD(P)H that is a result of enzymatic or heat-dependent hydration. This is a prerequisite for the S-specific NAD(P)H-hydrate dehydratase to allow the repair of both epimers of NAD(P)HX.</text>
</comment>
<feature type="binding site" evidence="10">
    <location>
        <position position="170"/>
    </location>
    <ligand>
        <name>K(+)</name>
        <dbReference type="ChEBI" id="CHEBI:29103"/>
    </ligand>
</feature>
<keyword evidence="7 10" id="KW-0630">Potassium</keyword>